<accession>A0A0C9LY77</accession>
<dbReference type="GO" id="GO:0031966">
    <property type="term" value="C:mitochondrial membrane"/>
    <property type="evidence" value="ECO:0007669"/>
    <property type="project" value="UniProtKB-SubCell"/>
</dbReference>
<dbReference type="InterPro" id="IPR002067">
    <property type="entry name" value="MCP"/>
</dbReference>
<keyword evidence="4 9" id="KW-0812">Transmembrane</keyword>
<feature type="chain" id="PRO_5002214755" evidence="11">
    <location>
        <begin position="23"/>
        <end position="346"/>
    </location>
</feature>
<dbReference type="EMBL" id="DF836686">
    <property type="protein sequence ID" value="GAN10750.1"/>
    <property type="molecule type" value="Genomic_DNA"/>
</dbReference>
<evidence type="ECO:0000256" key="4">
    <source>
        <dbReference type="ARBA" id="ARBA00022692"/>
    </source>
</evidence>
<dbReference type="STRING" id="91626.A0A0C9LY77"/>
<evidence type="ECO:0000256" key="2">
    <source>
        <dbReference type="ARBA" id="ARBA00006375"/>
    </source>
</evidence>
<proteinExistence type="inferred from homology"/>
<name>A0A0C9LY77_9FUNG</name>
<dbReference type="Gene3D" id="1.50.40.10">
    <property type="entry name" value="Mitochondrial carrier domain"/>
    <property type="match status" value="1"/>
</dbReference>
<dbReference type="InterPro" id="IPR023395">
    <property type="entry name" value="MCP_dom_sf"/>
</dbReference>
<dbReference type="SUPFAM" id="SSF103506">
    <property type="entry name" value="Mitochondrial carrier"/>
    <property type="match status" value="1"/>
</dbReference>
<feature type="signal peptide" evidence="11">
    <location>
        <begin position="1"/>
        <end position="22"/>
    </location>
</feature>
<dbReference type="AlphaFoldDB" id="A0A0C9LY77"/>
<organism evidence="12">
    <name type="scientific">Mucor ambiguus</name>
    <dbReference type="NCBI Taxonomy" id="91626"/>
    <lineage>
        <taxon>Eukaryota</taxon>
        <taxon>Fungi</taxon>
        <taxon>Fungi incertae sedis</taxon>
        <taxon>Mucoromycota</taxon>
        <taxon>Mucoromycotina</taxon>
        <taxon>Mucoromycetes</taxon>
        <taxon>Mucorales</taxon>
        <taxon>Mucorineae</taxon>
        <taxon>Mucoraceae</taxon>
        <taxon>Mucor</taxon>
    </lineage>
</organism>
<sequence>MWLYPALTTYLLLIGIQTPVHFACIKPGFHLDGQHSLLLSLDSTIPIMTDKKLNTPFYFGGLASCSAAIIVHPLDLTKVRLQNAKGNQTVGMLGTVKNIIRTEGPLKLYAGLSASILRQATYSTARLGGYEKLKQLLLQREKNPSTLQLLMCSTAAGIAGGICGNPGDVINVRMQNDGQLPVHLKRNYKHALDGLLRMAKEEGIASLFRGVGPNINRAILMTSSQCVSYDRFKAFFQQYLNEGIGLHLLSSTLAGLVATTACSPVDVIKTRMMSATGAEGRLSAIGVTMAMYRSEGVLSFFKGWTPSFMRTGPQTIFTFIFLEQFKKWHTIWHQNKENRLIATVKL</sequence>
<evidence type="ECO:0000256" key="1">
    <source>
        <dbReference type="ARBA" id="ARBA00004225"/>
    </source>
</evidence>
<keyword evidence="8 9" id="KW-0472">Membrane</keyword>
<evidence type="ECO:0000256" key="11">
    <source>
        <dbReference type="SAM" id="SignalP"/>
    </source>
</evidence>
<evidence type="ECO:0000256" key="3">
    <source>
        <dbReference type="ARBA" id="ARBA00022448"/>
    </source>
</evidence>
<comment type="similarity">
    <text evidence="2 10">Belongs to the mitochondrial carrier (TC 2.A.29) family.</text>
</comment>
<keyword evidence="7" id="KW-0496">Mitochondrion</keyword>
<keyword evidence="13" id="KW-1185">Reference proteome</keyword>
<feature type="repeat" description="Solcar" evidence="9">
    <location>
        <begin position="147"/>
        <end position="235"/>
    </location>
</feature>
<evidence type="ECO:0000256" key="9">
    <source>
        <dbReference type="PROSITE-ProRule" id="PRU00282"/>
    </source>
</evidence>
<evidence type="ECO:0000256" key="6">
    <source>
        <dbReference type="ARBA" id="ARBA00022989"/>
    </source>
</evidence>
<dbReference type="GO" id="GO:0055085">
    <property type="term" value="P:transmembrane transport"/>
    <property type="evidence" value="ECO:0007669"/>
    <property type="project" value="InterPro"/>
</dbReference>
<dbReference type="PANTHER" id="PTHR45618">
    <property type="entry name" value="MITOCHONDRIAL DICARBOXYLATE CARRIER-RELATED"/>
    <property type="match status" value="1"/>
</dbReference>
<dbReference type="Proteomes" id="UP000053815">
    <property type="component" value="Unassembled WGS sequence"/>
</dbReference>
<comment type="subcellular location">
    <subcellularLocation>
        <location evidence="1">Mitochondrion membrane</location>
        <topology evidence="1">Multi-pass membrane protein</topology>
    </subcellularLocation>
</comment>
<dbReference type="Pfam" id="PF00153">
    <property type="entry name" value="Mito_carr"/>
    <property type="match status" value="3"/>
</dbReference>
<keyword evidence="11" id="KW-0732">Signal</keyword>
<dbReference type="InterPro" id="IPR050391">
    <property type="entry name" value="Mito_Metabolite_Transporter"/>
</dbReference>
<dbReference type="OrthoDB" id="448427at2759"/>
<keyword evidence="6" id="KW-1133">Transmembrane helix</keyword>
<evidence type="ECO:0000256" key="5">
    <source>
        <dbReference type="ARBA" id="ARBA00022737"/>
    </source>
</evidence>
<protein>
    <submittedName>
        <fullName evidence="12">Mitochondrial dicarboxylate carrier</fullName>
    </submittedName>
</protein>
<evidence type="ECO:0000313" key="12">
    <source>
        <dbReference type="EMBL" id="GAN10750.1"/>
    </source>
</evidence>
<gene>
    <name evidence="12" type="ORF">MAM1_0397c10297</name>
</gene>
<evidence type="ECO:0000256" key="7">
    <source>
        <dbReference type="ARBA" id="ARBA00023128"/>
    </source>
</evidence>
<feature type="repeat" description="Solcar" evidence="9">
    <location>
        <begin position="51"/>
        <end position="136"/>
    </location>
</feature>
<dbReference type="PRINTS" id="PR00784">
    <property type="entry name" value="MTUNCOUPLING"/>
</dbReference>
<evidence type="ECO:0000313" key="13">
    <source>
        <dbReference type="Proteomes" id="UP000053815"/>
    </source>
</evidence>
<reference evidence="12" key="1">
    <citation type="submission" date="2014-09" db="EMBL/GenBank/DDBJ databases">
        <title>Draft genome sequence of an oleaginous Mucoromycotina fungus Mucor ambiguus NBRC6742.</title>
        <authorList>
            <person name="Takeda I."/>
            <person name="Yamane N."/>
            <person name="Morita T."/>
            <person name="Tamano K."/>
            <person name="Machida M."/>
            <person name="Baker S."/>
            <person name="Koike H."/>
        </authorList>
    </citation>
    <scope>NUCLEOTIDE SEQUENCE</scope>
    <source>
        <strain evidence="12">NBRC 6742</strain>
    </source>
</reference>
<dbReference type="PROSITE" id="PS50920">
    <property type="entry name" value="SOLCAR"/>
    <property type="match status" value="3"/>
</dbReference>
<keyword evidence="3 10" id="KW-0813">Transport</keyword>
<feature type="repeat" description="Solcar" evidence="9">
    <location>
        <begin position="242"/>
        <end position="328"/>
    </location>
</feature>
<evidence type="ECO:0000256" key="10">
    <source>
        <dbReference type="RuleBase" id="RU000488"/>
    </source>
</evidence>
<evidence type="ECO:0000256" key="8">
    <source>
        <dbReference type="ARBA" id="ARBA00023136"/>
    </source>
</evidence>
<dbReference type="InterPro" id="IPR018108">
    <property type="entry name" value="MCP_transmembrane"/>
</dbReference>
<keyword evidence="5" id="KW-0677">Repeat</keyword>